<name>A0A8H4EWL5_MUCCL</name>
<evidence type="ECO:0000256" key="3">
    <source>
        <dbReference type="ARBA" id="ARBA00022989"/>
    </source>
</evidence>
<gene>
    <name evidence="6" type="ORF">FB192DRAFT_1405538</name>
</gene>
<evidence type="ECO:0000256" key="4">
    <source>
        <dbReference type="ARBA" id="ARBA00023136"/>
    </source>
</evidence>
<comment type="subcellular location">
    <subcellularLocation>
        <location evidence="1">Membrane</location>
        <topology evidence="1">Single-pass membrane protein</topology>
    </subcellularLocation>
</comment>
<dbReference type="PANTHER" id="PTHR12988:SF6">
    <property type="entry name" value="SPHINGOMYELIN PHOSPHODIESTERASE 4"/>
    <property type="match status" value="1"/>
</dbReference>
<comment type="caution">
    <text evidence="6">The sequence shown here is derived from an EMBL/GenBank/DDBJ whole genome shotgun (WGS) entry which is preliminary data.</text>
</comment>
<dbReference type="GO" id="GO:0050290">
    <property type="term" value="F:sphingomyelin phosphodiesterase D activity"/>
    <property type="evidence" value="ECO:0007669"/>
    <property type="project" value="InterPro"/>
</dbReference>
<evidence type="ECO:0000256" key="1">
    <source>
        <dbReference type="ARBA" id="ARBA00004167"/>
    </source>
</evidence>
<keyword evidence="3 5" id="KW-1133">Transmembrane helix</keyword>
<organism evidence="6 7">
    <name type="scientific">Mucor circinelloides f. lusitanicus</name>
    <name type="common">Mucor racemosus var. lusitanicus</name>
    <dbReference type="NCBI Taxonomy" id="29924"/>
    <lineage>
        <taxon>Eukaryota</taxon>
        <taxon>Fungi</taxon>
        <taxon>Fungi incertae sedis</taxon>
        <taxon>Mucoromycota</taxon>
        <taxon>Mucoromycotina</taxon>
        <taxon>Mucoromycetes</taxon>
        <taxon>Mucorales</taxon>
        <taxon>Mucorineae</taxon>
        <taxon>Mucoraceae</taxon>
        <taxon>Mucor</taxon>
    </lineage>
</organism>
<evidence type="ECO:0000256" key="2">
    <source>
        <dbReference type="ARBA" id="ARBA00022692"/>
    </source>
</evidence>
<dbReference type="EMBL" id="JAAECE010000013">
    <property type="protein sequence ID" value="KAF1796175.1"/>
    <property type="molecule type" value="Genomic_DNA"/>
</dbReference>
<dbReference type="GO" id="GO:0016020">
    <property type="term" value="C:membrane"/>
    <property type="evidence" value="ECO:0007669"/>
    <property type="project" value="UniProtKB-SubCell"/>
</dbReference>
<evidence type="ECO:0000313" key="6">
    <source>
        <dbReference type="EMBL" id="KAF1796175.1"/>
    </source>
</evidence>
<keyword evidence="2 5" id="KW-0812">Transmembrane</keyword>
<accession>A0A8H4EWL5</accession>
<dbReference type="Proteomes" id="UP000469890">
    <property type="component" value="Unassembled WGS sequence"/>
</dbReference>
<evidence type="ECO:0000256" key="5">
    <source>
        <dbReference type="SAM" id="Phobius"/>
    </source>
</evidence>
<reference evidence="6 7" key="1">
    <citation type="submission" date="2019-09" db="EMBL/GenBank/DDBJ databases">
        <authorList>
            <consortium name="DOE Joint Genome Institute"/>
            <person name="Mondo S.J."/>
            <person name="Navarro-Mendoza M.I."/>
            <person name="Perez-Arques C."/>
            <person name="Panchal S."/>
            <person name="Nicolas F.E."/>
            <person name="Ganguly P."/>
            <person name="Pangilinan J."/>
            <person name="Grigoriev I."/>
            <person name="Heitman J."/>
            <person name="Sanya K."/>
            <person name="Garre V."/>
        </authorList>
    </citation>
    <scope>NUCLEOTIDE SEQUENCE [LARGE SCALE GENOMIC DNA]</scope>
    <source>
        <strain evidence="6 7">MU402</strain>
    </source>
</reference>
<dbReference type="AlphaFoldDB" id="A0A8H4EWL5"/>
<feature type="transmembrane region" description="Helical" evidence="5">
    <location>
        <begin position="704"/>
        <end position="725"/>
    </location>
</feature>
<protein>
    <submittedName>
        <fullName evidence="6">Uncharacterized protein</fullName>
    </submittedName>
</protein>
<dbReference type="GO" id="GO:0046475">
    <property type="term" value="P:glycerophospholipid catabolic process"/>
    <property type="evidence" value="ECO:0007669"/>
    <property type="project" value="TreeGrafter"/>
</dbReference>
<dbReference type="GO" id="GO:0006685">
    <property type="term" value="P:sphingomyelin catabolic process"/>
    <property type="evidence" value="ECO:0007669"/>
    <property type="project" value="TreeGrafter"/>
</dbReference>
<dbReference type="PANTHER" id="PTHR12988">
    <property type="entry name" value="SPHINGOMYELIN PHOSPHODIESTERASE 4"/>
    <property type="match status" value="1"/>
</dbReference>
<sequence>MDGEKIFQERSIVAACNHIINYCDTHINTTSSLSDHYVRSFHTFFPTLLVYIFGSPSARGWIQTETDKQQDSAIRNLLLVNGSFFQALVKLSMYPEYSYDLVTESLPSDVRNVLATGAIHLLPRVYKNSSYTEASKTTNSVNIRTTATKQSTLVATTIGGNRKIRFNMLQFYLYYFASVPTWPPLVPPPQPSVMGLIRGAPTANAKTATTVNNASLNPKSVGYGTIRSTTTTASTGNSSTPYQIPGKLRSIILSVYSSVFEEYFDCFVPINKSKTFPHIVNTFFLDTCIELWIRTSWVTTGQKLSLEYMHSIATFISNIVKHNLQQCLADEESVHYFVYTSVKDELFFMLSRLAHNWSKSDDYQQVVELWSMWAAPWRLGATPRSSEKEIYTPIKQGWAPFVLDNIPFYFSIVNIILQRTSTFEYKDVIQPATTALTSFTSSGSIRGQLRILYRLINVLKAEGLVDFLGLIERGLEIIQSNTISMVAAHPNSPFKQISMQCYGIETLDRSVQEQLTSVYKLFVELEERNTWRPQGLYSTEPRSEHLLKTLNLLHSAYLARSSAQNAAKAAQLKDAYDFLANTFKVTGTSHLLAPTSNTTSTATTSASTKESTVKHRRYQPRVVGLGEGGYLTLEEKILLRDGKAVCSRDNIRAMGPRAKTYVRSYEDPTLVRWSLQLDDNLNRYYKRWESKPKCLPDELSTRAWAHRVTFTYTVVFGLLLIYILYRSFI</sequence>
<keyword evidence="4 5" id="KW-0472">Membrane</keyword>
<proteinExistence type="predicted"/>
<evidence type="ECO:0000313" key="7">
    <source>
        <dbReference type="Proteomes" id="UP000469890"/>
    </source>
</evidence>
<dbReference type="GO" id="GO:0046513">
    <property type="term" value="P:ceramide biosynthetic process"/>
    <property type="evidence" value="ECO:0007669"/>
    <property type="project" value="TreeGrafter"/>
</dbReference>
<dbReference type="InterPro" id="IPR024129">
    <property type="entry name" value="Sphingomy_SMPD4"/>
</dbReference>